<dbReference type="OMA" id="FCEMIIF"/>
<evidence type="ECO:0000256" key="1">
    <source>
        <dbReference type="ARBA" id="ARBA00001936"/>
    </source>
</evidence>
<dbReference type="SMART" id="SM00490">
    <property type="entry name" value="HELICc"/>
    <property type="match status" value="1"/>
</dbReference>
<dbReference type="FunFam" id="3.40.50.300:FF:000269">
    <property type="entry name" value="ATP-dependent RNA helicase SUPV3L1, mitochondrial"/>
    <property type="match status" value="1"/>
</dbReference>
<dbReference type="GO" id="GO:0003678">
    <property type="term" value="F:DNA helicase activity"/>
    <property type="evidence" value="ECO:0007669"/>
    <property type="project" value="EnsemblPlants"/>
</dbReference>
<evidence type="ECO:0000256" key="11">
    <source>
        <dbReference type="ARBA" id="ARBA00023128"/>
    </source>
</evidence>
<keyword evidence="8" id="KW-0347">Helicase</keyword>
<evidence type="ECO:0000256" key="13">
    <source>
        <dbReference type="ARBA" id="ARBA00047984"/>
    </source>
</evidence>
<evidence type="ECO:0000256" key="4">
    <source>
        <dbReference type="ARBA" id="ARBA00011661"/>
    </source>
</evidence>
<dbReference type="Gene3D" id="3.40.50.300">
    <property type="entry name" value="P-loop containing nucleotide triphosphate hydrolases"/>
    <property type="match status" value="2"/>
</dbReference>
<dbReference type="AlphaFoldDB" id="B8AJV2"/>
<dbReference type="GO" id="GO:0009939">
    <property type="term" value="P:positive regulation of gibberellic acid mediated signaling pathway"/>
    <property type="evidence" value="ECO:0007669"/>
    <property type="project" value="EnsemblPlants"/>
</dbReference>
<evidence type="ECO:0000256" key="7">
    <source>
        <dbReference type="ARBA" id="ARBA00022801"/>
    </source>
</evidence>
<dbReference type="InterPro" id="IPR027417">
    <property type="entry name" value="P-loop_NTPase"/>
</dbReference>
<evidence type="ECO:0000313" key="16">
    <source>
        <dbReference type="Proteomes" id="UP000007015"/>
    </source>
</evidence>
<evidence type="ECO:0000256" key="9">
    <source>
        <dbReference type="ARBA" id="ARBA00022840"/>
    </source>
</evidence>
<evidence type="ECO:0000256" key="2">
    <source>
        <dbReference type="ARBA" id="ARBA00001946"/>
    </source>
</evidence>
<dbReference type="InterPro" id="IPR041082">
    <property type="entry name" value="Suv3_C_1"/>
</dbReference>
<gene>
    <name evidence="15" type="ORF">OsI_13485</name>
</gene>
<dbReference type="GO" id="GO:0009651">
    <property type="term" value="P:response to salt stress"/>
    <property type="evidence" value="ECO:0007669"/>
    <property type="project" value="EnsemblPlants"/>
</dbReference>
<organism evidence="15 16">
    <name type="scientific">Oryza sativa subsp. indica</name>
    <name type="common">Rice</name>
    <dbReference type="NCBI Taxonomy" id="39946"/>
    <lineage>
        <taxon>Eukaryota</taxon>
        <taxon>Viridiplantae</taxon>
        <taxon>Streptophyta</taxon>
        <taxon>Embryophyta</taxon>
        <taxon>Tracheophyta</taxon>
        <taxon>Spermatophyta</taxon>
        <taxon>Magnoliopsida</taxon>
        <taxon>Liliopsida</taxon>
        <taxon>Poales</taxon>
        <taxon>Poaceae</taxon>
        <taxon>BOP clade</taxon>
        <taxon>Oryzoideae</taxon>
        <taxon>Oryzeae</taxon>
        <taxon>Oryzinae</taxon>
        <taxon>Oryza</taxon>
        <taxon>Oryza sativa</taxon>
    </lineage>
</organism>
<comment type="cofactor">
    <cofactor evidence="1">
        <name>Mn(2+)</name>
        <dbReference type="ChEBI" id="CHEBI:29035"/>
    </cofactor>
</comment>
<dbReference type="Pfam" id="PF22527">
    <property type="entry name" value="DEXQc_Suv3"/>
    <property type="match status" value="1"/>
</dbReference>
<dbReference type="GO" id="GO:1902584">
    <property type="term" value="P:positive regulation of response to water deprivation"/>
    <property type="evidence" value="ECO:0007669"/>
    <property type="project" value="EnsemblPlants"/>
</dbReference>
<dbReference type="GO" id="GO:0009555">
    <property type="term" value="P:pollen development"/>
    <property type="evidence" value="ECO:0007669"/>
    <property type="project" value="EnsemblPlants"/>
</dbReference>
<comment type="catalytic activity">
    <reaction evidence="13">
        <text>ATP + H2O = ADP + phosphate + H(+)</text>
        <dbReference type="Rhea" id="RHEA:13065"/>
        <dbReference type="ChEBI" id="CHEBI:15377"/>
        <dbReference type="ChEBI" id="CHEBI:15378"/>
        <dbReference type="ChEBI" id="CHEBI:30616"/>
        <dbReference type="ChEBI" id="CHEBI:43474"/>
        <dbReference type="ChEBI" id="CHEBI:456216"/>
        <dbReference type="EC" id="3.6.4.13"/>
    </reaction>
</comment>
<comment type="subcellular location">
    <subcellularLocation>
        <location evidence="3">Mitochondrion matrix</location>
        <location evidence="3">Mitochondrion nucleoid</location>
    </subcellularLocation>
</comment>
<proteinExistence type="predicted"/>
<feature type="domain" description="Helicase C-terminal" evidence="14">
    <location>
        <begin position="221"/>
        <end position="395"/>
    </location>
</feature>
<dbReference type="Proteomes" id="UP000007015">
    <property type="component" value="Chromosome 3"/>
</dbReference>
<dbReference type="FunFam" id="1.20.58.1080:FF:000003">
    <property type="entry name" value="DExH-box ATP-dependent RNA helicase DExH16 mitochondrial"/>
    <property type="match status" value="1"/>
</dbReference>
<dbReference type="GO" id="GO:0009561">
    <property type="term" value="P:megagametogenesis"/>
    <property type="evidence" value="ECO:0007669"/>
    <property type="project" value="EnsemblPlants"/>
</dbReference>
<keyword evidence="12" id="KW-1135">Mitochondrion nucleoid</keyword>
<evidence type="ECO:0000256" key="8">
    <source>
        <dbReference type="ARBA" id="ARBA00022806"/>
    </source>
</evidence>
<dbReference type="GO" id="GO:0005524">
    <property type="term" value="F:ATP binding"/>
    <property type="evidence" value="ECO:0007669"/>
    <property type="project" value="UniProtKB-KW"/>
</dbReference>
<dbReference type="HOGENOM" id="CLU_010647_2_0_1"/>
<dbReference type="Gene3D" id="1.20.58.1080">
    <property type="match status" value="1"/>
</dbReference>
<keyword evidence="16" id="KW-1185">Reference proteome</keyword>
<evidence type="ECO:0000256" key="3">
    <source>
        <dbReference type="ARBA" id="ARBA00004436"/>
    </source>
</evidence>
<dbReference type="GO" id="GO:0000965">
    <property type="term" value="P:mitochondrial RNA 3'-end processing"/>
    <property type="evidence" value="ECO:0007669"/>
    <property type="project" value="TreeGrafter"/>
</dbReference>
<accession>B8AJV2</accession>
<evidence type="ECO:0000256" key="12">
    <source>
        <dbReference type="ARBA" id="ARBA00023271"/>
    </source>
</evidence>
<dbReference type="EC" id="3.6.4.13" evidence="5"/>
<dbReference type="GO" id="GO:0080038">
    <property type="term" value="P:positive regulation of cytokinin-activated signaling pathway"/>
    <property type="evidence" value="ECO:0007669"/>
    <property type="project" value="EnsemblPlants"/>
</dbReference>
<dbReference type="PROSITE" id="PS51194">
    <property type="entry name" value="HELICASE_CTER"/>
    <property type="match status" value="1"/>
</dbReference>
<dbReference type="STRING" id="39946.B8AJV2"/>
<comment type="cofactor">
    <cofactor evidence="2">
        <name>Mg(2+)</name>
        <dbReference type="ChEBI" id="CHEBI:18420"/>
    </cofactor>
</comment>
<evidence type="ECO:0000256" key="6">
    <source>
        <dbReference type="ARBA" id="ARBA00022741"/>
    </source>
</evidence>
<dbReference type="Pfam" id="PF12513">
    <property type="entry name" value="SUV3_C"/>
    <property type="match status" value="1"/>
</dbReference>
<evidence type="ECO:0000256" key="5">
    <source>
        <dbReference type="ARBA" id="ARBA00012552"/>
    </source>
</evidence>
<sequence length="628" mass="70662">MAVAAALLRRRALYSALASPSWLHDTSSCYICSISGTHSLVNHPNLRLQRGYHNSGKFDLTDLTHPHIWYPNAREKKRNVFLHVGPTNSGKTHNALKRLEASSSELLMNSVGVYCGPLRLLAREVAQRLNKANVPCNLITGQEREEIEGAKHSSVTVEMADMTTEYQCAVIDEIQMVGCRSRGFSFTRALLGLCSDELHVCGDPAVVPLIQRILEPTGDVVTVQYYERLSPLVPLKTTLGSFSNIKAGDCVVTFSRRSIYMLKRRIEMGGKHLCSVVYGSLPPETRTKQATMFNDQDSNLNVLVASDAIGMGLNLNISRIIFSTLEKFDGICNRELTVAEIKQIAGRAGRYGSKFPVGEVTCLNSDHLPLLHSALKSPSPIIERAGLFPTFDVLSLYSRLHGTDFFQPILERFLDKAKLSPDYFIADCEDMLCCGQAKLGSTLVQPRSNAELVQEEAMRNKKPSQLACMQYRNKKVAAIVDELPLGLYDKYLFCLSPVDIRDDISTKGLIQFAENYAKKGIVRLKEIFTPGTLQVPKSHNQLKELESIHKVLELYVWLSFRLEDSYPDRELAASQKSICSMLIEEYLERSGWQQNGRKDFLQKPKRLHQEYDASQLRKYFQEIDVRSK</sequence>
<dbReference type="InterPro" id="IPR001650">
    <property type="entry name" value="Helicase_C-like"/>
</dbReference>
<dbReference type="SUPFAM" id="SSF52540">
    <property type="entry name" value="P-loop containing nucleoside triphosphate hydrolases"/>
    <property type="match status" value="1"/>
</dbReference>
<keyword evidence="6" id="KW-0547">Nucleotide-binding</keyword>
<dbReference type="InterPro" id="IPR022192">
    <property type="entry name" value="SUV3_C"/>
</dbReference>
<dbReference type="Pfam" id="PF00271">
    <property type="entry name" value="Helicase_C"/>
    <property type="match status" value="1"/>
</dbReference>
<keyword evidence="11" id="KW-0496">Mitochondrion</keyword>
<comment type="subunit">
    <text evidence="4">Homodimer; in free form. Component of the mitochondrial degradosome (mtEXO) complex which is a heteropentamer containing 2 copies of SUPV3L1 and 3 copies of PNPT1.</text>
</comment>
<dbReference type="PANTHER" id="PTHR12131:SF1">
    <property type="entry name" value="ATP-DEPENDENT RNA HELICASE SUPV3L1, MITOCHONDRIAL-RELATED"/>
    <property type="match status" value="1"/>
</dbReference>
<dbReference type="CDD" id="cd18805">
    <property type="entry name" value="SF2_C_suv3"/>
    <property type="match status" value="1"/>
</dbReference>
<keyword evidence="9" id="KW-0067">ATP-binding</keyword>
<keyword evidence="10" id="KW-0809">Transit peptide</keyword>
<dbReference type="InterPro" id="IPR044774">
    <property type="entry name" value="Suv3_DEXQc"/>
</dbReference>
<dbReference type="GO" id="GO:0042645">
    <property type="term" value="C:mitochondrial nucleoid"/>
    <property type="evidence" value="ECO:0007669"/>
    <property type="project" value="UniProtKB-SubCell"/>
</dbReference>
<dbReference type="InterPro" id="IPR050699">
    <property type="entry name" value="RNA-DNA_Helicase"/>
</dbReference>
<protein>
    <recommendedName>
        <fullName evidence="5">RNA helicase</fullName>
        <ecNumber evidence="5">3.6.4.13</ecNumber>
    </recommendedName>
</protein>
<reference evidence="15 16" key="1">
    <citation type="journal article" date="2005" name="PLoS Biol.">
        <title>The genomes of Oryza sativa: a history of duplications.</title>
        <authorList>
            <person name="Yu J."/>
            <person name="Wang J."/>
            <person name="Lin W."/>
            <person name="Li S."/>
            <person name="Li H."/>
            <person name="Zhou J."/>
            <person name="Ni P."/>
            <person name="Dong W."/>
            <person name="Hu S."/>
            <person name="Zeng C."/>
            <person name="Zhang J."/>
            <person name="Zhang Y."/>
            <person name="Li R."/>
            <person name="Xu Z."/>
            <person name="Li S."/>
            <person name="Li X."/>
            <person name="Zheng H."/>
            <person name="Cong L."/>
            <person name="Lin L."/>
            <person name="Yin J."/>
            <person name="Geng J."/>
            <person name="Li G."/>
            <person name="Shi J."/>
            <person name="Liu J."/>
            <person name="Lv H."/>
            <person name="Li J."/>
            <person name="Wang J."/>
            <person name="Deng Y."/>
            <person name="Ran L."/>
            <person name="Shi X."/>
            <person name="Wang X."/>
            <person name="Wu Q."/>
            <person name="Li C."/>
            <person name="Ren X."/>
            <person name="Wang J."/>
            <person name="Wang X."/>
            <person name="Li D."/>
            <person name="Liu D."/>
            <person name="Zhang X."/>
            <person name="Ji Z."/>
            <person name="Zhao W."/>
            <person name="Sun Y."/>
            <person name="Zhang Z."/>
            <person name="Bao J."/>
            <person name="Han Y."/>
            <person name="Dong L."/>
            <person name="Ji J."/>
            <person name="Chen P."/>
            <person name="Wu S."/>
            <person name="Liu J."/>
            <person name="Xiao Y."/>
            <person name="Bu D."/>
            <person name="Tan J."/>
            <person name="Yang L."/>
            <person name="Ye C."/>
            <person name="Zhang J."/>
            <person name="Xu J."/>
            <person name="Zhou Y."/>
            <person name="Yu Y."/>
            <person name="Zhang B."/>
            <person name="Zhuang S."/>
            <person name="Wei H."/>
            <person name="Liu B."/>
            <person name="Lei M."/>
            <person name="Yu H."/>
            <person name="Li Y."/>
            <person name="Xu H."/>
            <person name="Wei S."/>
            <person name="He X."/>
            <person name="Fang L."/>
            <person name="Zhang Z."/>
            <person name="Zhang Y."/>
            <person name="Huang X."/>
            <person name="Su Z."/>
            <person name="Tong W."/>
            <person name="Li J."/>
            <person name="Tong Z."/>
            <person name="Li S."/>
            <person name="Ye J."/>
            <person name="Wang L."/>
            <person name="Fang L."/>
            <person name="Lei T."/>
            <person name="Chen C."/>
            <person name="Chen H."/>
            <person name="Xu Z."/>
            <person name="Li H."/>
            <person name="Huang H."/>
            <person name="Zhang F."/>
            <person name="Xu H."/>
            <person name="Li N."/>
            <person name="Zhao C."/>
            <person name="Li S."/>
            <person name="Dong L."/>
            <person name="Huang Y."/>
            <person name="Li L."/>
            <person name="Xi Y."/>
            <person name="Qi Q."/>
            <person name="Li W."/>
            <person name="Zhang B."/>
            <person name="Hu W."/>
            <person name="Zhang Y."/>
            <person name="Tian X."/>
            <person name="Jiao Y."/>
            <person name="Liang X."/>
            <person name="Jin J."/>
            <person name="Gao L."/>
            <person name="Zheng W."/>
            <person name="Hao B."/>
            <person name="Liu S."/>
            <person name="Wang W."/>
            <person name="Yuan L."/>
            <person name="Cao M."/>
            <person name="McDermott J."/>
            <person name="Samudrala R."/>
            <person name="Wang J."/>
            <person name="Wong G.K."/>
            <person name="Yang H."/>
        </authorList>
    </citation>
    <scope>NUCLEOTIDE SEQUENCE [LARGE SCALE GENOMIC DNA]</scope>
    <source>
        <strain evidence="16">cv. 93-11</strain>
    </source>
</reference>
<dbReference type="CDD" id="cd17913">
    <property type="entry name" value="DEXQc_Suv3"/>
    <property type="match status" value="1"/>
</dbReference>
<dbReference type="Pfam" id="PF18147">
    <property type="entry name" value="Suv3_C_1"/>
    <property type="match status" value="1"/>
</dbReference>
<keyword evidence="7" id="KW-0378">Hydrolase</keyword>
<evidence type="ECO:0000256" key="10">
    <source>
        <dbReference type="ARBA" id="ARBA00022946"/>
    </source>
</evidence>
<dbReference type="FunFam" id="3.40.50.300:FF:001109">
    <property type="entry name" value="ATP-dependent RNA helicase suv3, mitochondrial"/>
    <property type="match status" value="1"/>
</dbReference>
<dbReference type="GO" id="GO:0016887">
    <property type="term" value="F:ATP hydrolysis activity"/>
    <property type="evidence" value="ECO:0007669"/>
    <property type="project" value="EnsemblPlants"/>
</dbReference>
<dbReference type="GO" id="GO:0010929">
    <property type="term" value="P:positive regulation of auxin mediated signaling pathway"/>
    <property type="evidence" value="ECO:0007669"/>
    <property type="project" value="EnsemblPlants"/>
</dbReference>
<name>B8AJV2_ORYSI</name>
<dbReference type="GO" id="GO:1901002">
    <property type="term" value="P:positive regulation of response to salt stress"/>
    <property type="evidence" value="ECO:0007669"/>
    <property type="project" value="EnsemblPlants"/>
</dbReference>
<dbReference type="PANTHER" id="PTHR12131">
    <property type="entry name" value="ATP-DEPENDENT RNA AND DNA HELICASE"/>
    <property type="match status" value="1"/>
</dbReference>
<evidence type="ECO:0000313" key="15">
    <source>
        <dbReference type="EMBL" id="EEC76170.1"/>
    </source>
</evidence>
<dbReference type="EMBL" id="CM000128">
    <property type="protein sequence ID" value="EEC76170.1"/>
    <property type="molecule type" value="Genomic_DNA"/>
</dbReference>
<dbReference type="GO" id="GO:0045025">
    <property type="term" value="C:mitochondrial degradosome"/>
    <property type="evidence" value="ECO:0007669"/>
    <property type="project" value="TreeGrafter"/>
</dbReference>
<dbReference type="GO" id="GO:0003724">
    <property type="term" value="F:RNA helicase activity"/>
    <property type="evidence" value="ECO:0007669"/>
    <property type="project" value="UniProtKB-EC"/>
</dbReference>
<evidence type="ECO:0000259" key="14">
    <source>
        <dbReference type="PROSITE" id="PS51194"/>
    </source>
</evidence>
<dbReference type="Gramene" id="BGIOSGA009822-TA">
    <property type="protein sequence ID" value="BGIOSGA009822-PA"/>
    <property type="gene ID" value="BGIOSGA009822"/>
</dbReference>
<dbReference type="Gene3D" id="1.20.272.40">
    <property type="match status" value="1"/>
</dbReference>
<dbReference type="InterPro" id="IPR055206">
    <property type="entry name" value="DEXQc_SUV3"/>
</dbReference>